<accession>A0AAD2JLQ2</accession>
<comment type="caution">
    <text evidence="1">The sequence shown here is derived from an EMBL/GenBank/DDBJ whole genome shotgun (WGS) entry which is preliminary data.</text>
</comment>
<protein>
    <submittedName>
        <fullName evidence="1">Uncharacterized protein</fullName>
    </submittedName>
</protein>
<dbReference type="EMBL" id="CAKOGP040002091">
    <property type="protein sequence ID" value="CAJ1961401.1"/>
    <property type="molecule type" value="Genomic_DNA"/>
</dbReference>
<dbReference type="Proteomes" id="UP001295423">
    <property type="component" value="Unassembled WGS sequence"/>
</dbReference>
<sequence length="357" mass="41482">MTATTAEHVVDDVQQQNNETVLKLALAFLSIRDLLAVSAVNHHFLKHVRSRNDVWVCFYQEFESYHSFPCLGGALSEVHRLMMRIPPRMHGDKIVPDSFRLHPLDSAARQHDDDDDWGPLLYCMECGTCPYWNIDDESGELLDIFFRMEGAFHQEHLYLPRDFPVFCEDCKVWLYSTEHLIEHCKSDAHLFAREPRLLDPRCKQGFQELSAFERTKALTIYPLSVYAVFREITMSPSSQEEIDVITSNIQRLMRRVVTQIFGPEDYDPDVVSDCCTSDVISEFCIDFVTDAFFSGHEYAFVILYGGWQPESFEHHGLGIYLRTRTFEYLLSDFFMNDWCESSLSQTICMSNFDVFGM</sequence>
<reference evidence="1" key="1">
    <citation type="submission" date="2023-08" db="EMBL/GenBank/DDBJ databases">
        <authorList>
            <person name="Audoor S."/>
            <person name="Bilcke G."/>
        </authorList>
    </citation>
    <scope>NUCLEOTIDE SEQUENCE</scope>
</reference>
<evidence type="ECO:0000313" key="2">
    <source>
        <dbReference type="Proteomes" id="UP001295423"/>
    </source>
</evidence>
<organism evidence="1 2">
    <name type="scientific">Cylindrotheca closterium</name>
    <dbReference type="NCBI Taxonomy" id="2856"/>
    <lineage>
        <taxon>Eukaryota</taxon>
        <taxon>Sar</taxon>
        <taxon>Stramenopiles</taxon>
        <taxon>Ochrophyta</taxon>
        <taxon>Bacillariophyta</taxon>
        <taxon>Bacillariophyceae</taxon>
        <taxon>Bacillariophycidae</taxon>
        <taxon>Bacillariales</taxon>
        <taxon>Bacillariaceae</taxon>
        <taxon>Cylindrotheca</taxon>
    </lineage>
</organism>
<gene>
    <name evidence="1" type="ORF">CYCCA115_LOCUS19178</name>
</gene>
<evidence type="ECO:0000313" key="1">
    <source>
        <dbReference type="EMBL" id="CAJ1961401.1"/>
    </source>
</evidence>
<proteinExistence type="predicted"/>
<keyword evidence="2" id="KW-1185">Reference proteome</keyword>
<name>A0AAD2JLQ2_9STRA</name>
<dbReference type="AlphaFoldDB" id="A0AAD2JLQ2"/>